<evidence type="ECO:0000256" key="1">
    <source>
        <dbReference type="ARBA" id="ARBA00006249"/>
    </source>
</evidence>
<comment type="caution">
    <text evidence="9">The sequence shown here is derived from an EMBL/GenBank/DDBJ whole genome shotgun (WGS) entry which is preliminary data.</text>
</comment>
<evidence type="ECO:0000256" key="5">
    <source>
        <dbReference type="ARBA" id="ARBA00022801"/>
    </source>
</evidence>
<reference evidence="10" key="1">
    <citation type="journal article" date="2019" name="Int. J. Syst. Evol. Microbiol.">
        <title>The Global Catalogue of Microorganisms (GCM) 10K type strain sequencing project: providing services to taxonomists for standard genome sequencing and annotation.</title>
        <authorList>
            <consortium name="The Broad Institute Genomics Platform"/>
            <consortium name="The Broad Institute Genome Sequencing Center for Infectious Disease"/>
            <person name="Wu L."/>
            <person name="Ma J."/>
        </authorList>
    </citation>
    <scope>NUCLEOTIDE SEQUENCE [LARGE SCALE GENOMIC DNA]</scope>
    <source>
        <strain evidence="10">CGMCC 1.10759</strain>
    </source>
</reference>
<evidence type="ECO:0000313" key="10">
    <source>
        <dbReference type="Proteomes" id="UP001595904"/>
    </source>
</evidence>
<dbReference type="EMBL" id="JBHSDU010000014">
    <property type="protein sequence ID" value="MFC4312049.1"/>
    <property type="molecule type" value="Genomic_DNA"/>
</dbReference>
<keyword evidence="10" id="KW-1185">Reference proteome</keyword>
<feature type="signal peptide" evidence="8">
    <location>
        <begin position="1"/>
        <end position="21"/>
    </location>
</feature>
<keyword evidence="3" id="KW-0479">Metal-binding</keyword>
<sequence>MSLRFLALGLAAMSLGVSAHASGTSCEQLKQLPLSDTSIEGTVVPAGEYKNPAAAYMPAIALPAHCRVRGTIKPTSDSDIKFEVWLPLQQWNGKLQGSDNGGFAGSINVPALAISVKRGYAGVSSDTGHVASVAEDASWAKGHPEKVVDFAHRAIHLMTVNAKAIVNAFYGQAPKRSYFAGCSNGGRQALMTAQRYPDDYDGIVAGAPAHDWTHLMMSFAWNTKALSAPGGFIPGTMAPAIQAAVNEQCDALDGVKDGLVAAPQSCTLDPNKLLCTAGKSEACLTPTQMQALQAIHRGPHTSKGVRLYPGFPPGAEVGAPLPGMGWDGWIFGQEPGGTGQGRFALNFMRYIVTGDEGWRVTAFDPDKDASTIDARFAPIFNATDPNLSRFAARGGKLILFHGMADPAIPVGSSIDYFESVGRKMGAPERDKVVKMFLVPGMQHCVGGPGPSIMGGLGAAVQPPDPSTDLSAALETWVEQGKAPESVRVIKPKKLAVAFADPRAAGVERSGLLCAYPKRAKWNGTGDASDAASYGCVSEN</sequence>
<dbReference type="InterPro" id="IPR011118">
    <property type="entry name" value="Tannase/feruloyl_esterase"/>
</dbReference>
<evidence type="ECO:0000313" key="9">
    <source>
        <dbReference type="EMBL" id="MFC4312049.1"/>
    </source>
</evidence>
<evidence type="ECO:0000256" key="2">
    <source>
        <dbReference type="ARBA" id="ARBA00022487"/>
    </source>
</evidence>
<dbReference type="InterPro" id="IPR029058">
    <property type="entry name" value="AB_hydrolase_fold"/>
</dbReference>
<dbReference type="Pfam" id="PF07519">
    <property type="entry name" value="Tannase"/>
    <property type="match status" value="1"/>
</dbReference>
<accession>A0ABV8SWR0</accession>
<evidence type="ECO:0000256" key="8">
    <source>
        <dbReference type="SAM" id="SignalP"/>
    </source>
</evidence>
<keyword evidence="5 9" id="KW-0378">Hydrolase</keyword>
<dbReference type="GO" id="GO:0016787">
    <property type="term" value="F:hydrolase activity"/>
    <property type="evidence" value="ECO:0007669"/>
    <property type="project" value="UniProtKB-KW"/>
</dbReference>
<feature type="chain" id="PRO_5045534711" evidence="8">
    <location>
        <begin position="22"/>
        <end position="539"/>
    </location>
</feature>
<dbReference type="SUPFAM" id="SSF53474">
    <property type="entry name" value="alpha/beta-Hydrolases"/>
    <property type="match status" value="1"/>
</dbReference>
<keyword evidence="7" id="KW-1015">Disulfide bond</keyword>
<evidence type="ECO:0000256" key="3">
    <source>
        <dbReference type="ARBA" id="ARBA00022723"/>
    </source>
</evidence>
<organism evidence="9 10">
    <name type="scientific">Steroidobacter flavus</name>
    <dbReference type="NCBI Taxonomy" id="1842136"/>
    <lineage>
        <taxon>Bacteria</taxon>
        <taxon>Pseudomonadati</taxon>
        <taxon>Pseudomonadota</taxon>
        <taxon>Gammaproteobacteria</taxon>
        <taxon>Steroidobacterales</taxon>
        <taxon>Steroidobacteraceae</taxon>
        <taxon>Steroidobacter</taxon>
    </lineage>
</organism>
<dbReference type="PANTHER" id="PTHR33938:SF15">
    <property type="entry name" value="FERULOYL ESTERASE B-RELATED"/>
    <property type="match status" value="1"/>
</dbReference>
<keyword evidence="4 8" id="KW-0732">Signal</keyword>
<proteinExistence type="inferred from homology"/>
<dbReference type="Gene3D" id="3.40.50.1820">
    <property type="entry name" value="alpha/beta hydrolase"/>
    <property type="match status" value="1"/>
</dbReference>
<evidence type="ECO:0000256" key="4">
    <source>
        <dbReference type="ARBA" id="ARBA00022729"/>
    </source>
</evidence>
<dbReference type="Proteomes" id="UP001595904">
    <property type="component" value="Unassembled WGS sequence"/>
</dbReference>
<keyword evidence="6" id="KW-0106">Calcium</keyword>
<name>A0ABV8SWR0_9GAMM</name>
<evidence type="ECO:0000256" key="7">
    <source>
        <dbReference type="ARBA" id="ARBA00023157"/>
    </source>
</evidence>
<evidence type="ECO:0000256" key="6">
    <source>
        <dbReference type="ARBA" id="ARBA00022837"/>
    </source>
</evidence>
<keyword evidence="2" id="KW-0719">Serine esterase</keyword>
<protein>
    <submittedName>
        <fullName evidence="9">Tannase/feruloyl esterase family alpha/beta hydrolase</fullName>
    </submittedName>
</protein>
<comment type="similarity">
    <text evidence="1">Belongs to the tannase family.</text>
</comment>
<dbReference type="PROSITE" id="PS51257">
    <property type="entry name" value="PROKAR_LIPOPROTEIN"/>
    <property type="match status" value="1"/>
</dbReference>
<dbReference type="PANTHER" id="PTHR33938">
    <property type="entry name" value="FERULOYL ESTERASE B-RELATED"/>
    <property type="match status" value="1"/>
</dbReference>
<gene>
    <name evidence="9" type="ORF">ACFPN2_23410</name>
</gene>
<dbReference type="RefSeq" id="WP_380601115.1">
    <property type="nucleotide sequence ID" value="NZ_JBHSDU010000014.1"/>
</dbReference>